<reference evidence="3" key="1">
    <citation type="submission" date="2017-04" db="EMBL/GenBank/DDBJ databases">
        <authorList>
            <person name="Song Y."/>
            <person name="Cho B.-K."/>
        </authorList>
    </citation>
    <scope>NUCLEOTIDE SEQUENCE [LARGE SCALE GENOMIC DNA]</scope>
    <source>
        <strain evidence="3">SL1</strain>
    </source>
</reference>
<accession>A0A2U8DWM0</accession>
<name>A0A2U8DWM0_9CLOT</name>
<feature type="transmembrane region" description="Helical" evidence="1">
    <location>
        <begin position="59"/>
        <end position="80"/>
    </location>
</feature>
<dbReference type="AlphaFoldDB" id="A0A2U8DWM0"/>
<feature type="transmembrane region" description="Helical" evidence="1">
    <location>
        <begin position="128"/>
        <end position="149"/>
    </location>
</feature>
<proteinExistence type="predicted"/>
<gene>
    <name evidence="2" type="ORF">B9W14_22825</name>
</gene>
<dbReference type="InterPro" id="IPR005562">
    <property type="entry name" value="SpoVA"/>
</dbReference>
<dbReference type="Pfam" id="PF03862">
    <property type="entry name" value="SpoVAC_SpoVAEB"/>
    <property type="match status" value="1"/>
</dbReference>
<evidence type="ECO:0008006" key="4">
    <source>
        <dbReference type="Google" id="ProtNLM"/>
    </source>
</evidence>
<feature type="transmembrane region" description="Helical" evidence="1">
    <location>
        <begin position="87"/>
        <end position="108"/>
    </location>
</feature>
<protein>
    <recommendedName>
        <fullName evidence="4">SpoVA protein</fullName>
    </recommendedName>
</protein>
<keyword evidence="1" id="KW-0472">Membrane</keyword>
<keyword evidence="3" id="KW-1185">Reference proteome</keyword>
<dbReference type="RefSeq" id="WP_032075538.1">
    <property type="nucleotide sequence ID" value="NZ_CP020953.1"/>
</dbReference>
<keyword evidence="1" id="KW-1133">Transmembrane helix</keyword>
<evidence type="ECO:0000313" key="2">
    <source>
        <dbReference type="EMBL" id="AWI07187.1"/>
    </source>
</evidence>
<feature type="transmembrane region" description="Helical" evidence="1">
    <location>
        <begin position="29"/>
        <end position="53"/>
    </location>
</feature>
<dbReference type="KEGG" id="cdrk:B9W14_22825"/>
<evidence type="ECO:0000256" key="1">
    <source>
        <dbReference type="SAM" id="Phobius"/>
    </source>
</evidence>
<sequence>MGDIKIQTTNISPKEGETRNEKLGWFKSCIYSWLIGGLISVLAHVLSIIYAAVGVPDNISLVVTLLTLLLIGALTTALGWYSKLDKYGPAGGMLPTTGLAGAITGTAMQSKKNGESLPENVYKGFMSVAPILFWGWVTCVVAGIVMGLVKI</sequence>
<keyword evidence="1" id="KW-0812">Transmembrane</keyword>
<evidence type="ECO:0000313" key="3">
    <source>
        <dbReference type="Proteomes" id="UP000244910"/>
    </source>
</evidence>
<dbReference type="PANTHER" id="PTHR38450">
    <property type="entry name" value="STAGE V SPORULATION PROTEIN AC-RELATED"/>
    <property type="match status" value="1"/>
</dbReference>
<organism evidence="2 3">
    <name type="scientific">Clostridium drakei</name>
    <dbReference type="NCBI Taxonomy" id="332101"/>
    <lineage>
        <taxon>Bacteria</taxon>
        <taxon>Bacillati</taxon>
        <taxon>Bacillota</taxon>
        <taxon>Clostridia</taxon>
        <taxon>Eubacteriales</taxon>
        <taxon>Clostridiaceae</taxon>
        <taxon>Clostridium</taxon>
    </lineage>
</organism>
<dbReference type="EMBL" id="CP020953">
    <property type="protein sequence ID" value="AWI07187.1"/>
    <property type="molecule type" value="Genomic_DNA"/>
</dbReference>
<dbReference type="PANTHER" id="PTHR38450:SF1">
    <property type="entry name" value="STAGE V SPORULATION PROTEIN AC"/>
    <property type="match status" value="1"/>
</dbReference>
<dbReference type="Proteomes" id="UP000244910">
    <property type="component" value="Chromosome"/>
</dbReference>